<dbReference type="OrthoDB" id="7628065at2"/>
<gene>
    <name evidence="7" type="ORF">GRI97_16980</name>
</gene>
<sequence>MDDEYDIIAGWIAREIVPHEAAIRRWLTRRWGHVVDAEDVIQEAYCRIAGLASVDHIASPAGYFHQTVHAVANDLTRRAGIINFTSMTQIEWSNVMDDEPSIDQAMEASQELARVRELLAALPDTCRSVIELRRVEGLSRKETAERLGVSENDVKNHLVRGLQKVMKTMAEQDAHPASGAAGSKSQRADAGKKAEQIGKQRPH</sequence>
<comment type="caution">
    <text evidence="7">The sequence shown here is derived from an EMBL/GenBank/DDBJ whole genome shotgun (WGS) entry which is preliminary data.</text>
</comment>
<feature type="region of interest" description="Disordered" evidence="5">
    <location>
        <begin position="168"/>
        <end position="203"/>
    </location>
</feature>
<dbReference type="InterPro" id="IPR039425">
    <property type="entry name" value="RNA_pol_sigma-70-like"/>
</dbReference>
<dbReference type="GO" id="GO:0003677">
    <property type="term" value="F:DNA binding"/>
    <property type="evidence" value="ECO:0007669"/>
    <property type="project" value="InterPro"/>
</dbReference>
<dbReference type="GO" id="GO:0016987">
    <property type="term" value="F:sigma factor activity"/>
    <property type="evidence" value="ECO:0007669"/>
    <property type="project" value="UniProtKB-KW"/>
</dbReference>
<keyword evidence="3" id="KW-0731">Sigma factor</keyword>
<accession>A0A6I4U172</accession>
<evidence type="ECO:0000256" key="5">
    <source>
        <dbReference type="SAM" id="MobiDB-lite"/>
    </source>
</evidence>
<dbReference type="PANTHER" id="PTHR43133:SF63">
    <property type="entry name" value="RNA POLYMERASE SIGMA FACTOR FECI-RELATED"/>
    <property type="match status" value="1"/>
</dbReference>
<dbReference type="Gene3D" id="1.10.1740.10">
    <property type="match status" value="1"/>
</dbReference>
<dbReference type="SUPFAM" id="SSF88946">
    <property type="entry name" value="Sigma2 domain of RNA polymerase sigma factors"/>
    <property type="match status" value="1"/>
</dbReference>
<dbReference type="InterPro" id="IPR036388">
    <property type="entry name" value="WH-like_DNA-bd_sf"/>
</dbReference>
<dbReference type="SUPFAM" id="SSF88659">
    <property type="entry name" value="Sigma3 and sigma4 domains of RNA polymerase sigma factors"/>
    <property type="match status" value="1"/>
</dbReference>
<dbReference type="RefSeq" id="WP_161392410.1">
    <property type="nucleotide sequence ID" value="NZ_JBHSCP010000003.1"/>
</dbReference>
<dbReference type="Pfam" id="PF08281">
    <property type="entry name" value="Sigma70_r4_2"/>
    <property type="match status" value="1"/>
</dbReference>
<dbReference type="InterPro" id="IPR014284">
    <property type="entry name" value="RNA_pol_sigma-70_dom"/>
</dbReference>
<dbReference type="GO" id="GO:0006352">
    <property type="term" value="P:DNA-templated transcription initiation"/>
    <property type="evidence" value="ECO:0007669"/>
    <property type="project" value="InterPro"/>
</dbReference>
<protein>
    <submittedName>
        <fullName evidence="7">Sigma-70 family RNA polymerase sigma factor</fullName>
    </submittedName>
</protein>
<evidence type="ECO:0000313" key="8">
    <source>
        <dbReference type="Proteomes" id="UP000469430"/>
    </source>
</evidence>
<evidence type="ECO:0000259" key="6">
    <source>
        <dbReference type="Pfam" id="PF08281"/>
    </source>
</evidence>
<dbReference type="PANTHER" id="PTHR43133">
    <property type="entry name" value="RNA POLYMERASE ECF-TYPE SIGMA FACTO"/>
    <property type="match status" value="1"/>
</dbReference>
<evidence type="ECO:0000256" key="4">
    <source>
        <dbReference type="ARBA" id="ARBA00023163"/>
    </source>
</evidence>
<comment type="similarity">
    <text evidence="1">Belongs to the sigma-70 factor family. ECF subfamily.</text>
</comment>
<evidence type="ECO:0000256" key="1">
    <source>
        <dbReference type="ARBA" id="ARBA00010641"/>
    </source>
</evidence>
<dbReference type="AlphaFoldDB" id="A0A6I4U172"/>
<feature type="domain" description="RNA polymerase sigma factor 70 region 4 type 2" evidence="6">
    <location>
        <begin position="114"/>
        <end position="164"/>
    </location>
</feature>
<evidence type="ECO:0000256" key="3">
    <source>
        <dbReference type="ARBA" id="ARBA00023082"/>
    </source>
</evidence>
<evidence type="ECO:0000256" key="2">
    <source>
        <dbReference type="ARBA" id="ARBA00023015"/>
    </source>
</evidence>
<organism evidence="7 8">
    <name type="scientific">Croceibacterium xixiisoli</name>
    <dbReference type="NCBI Taxonomy" id="1476466"/>
    <lineage>
        <taxon>Bacteria</taxon>
        <taxon>Pseudomonadati</taxon>
        <taxon>Pseudomonadota</taxon>
        <taxon>Alphaproteobacteria</taxon>
        <taxon>Sphingomonadales</taxon>
        <taxon>Erythrobacteraceae</taxon>
        <taxon>Croceibacterium</taxon>
    </lineage>
</organism>
<reference evidence="7 8" key="1">
    <citation type="submission" date="2019-12" db="EMBL/GenBank/DDBJ databases">
        <title>Genomic-based taxomic classification of the family Erythrobacteraceae.</title>
        <authorList>
            <person name="Xu L."/>
        </authorList>
    </citation>
    <scope>NUCLEOTIDE SEQUENCE [LARGE SCALE GENOMIC DNA]</scope>
    <source>
        <strain evidence="7 8">S36</strain>
    </source>
</reference>
<dbReference type="CDD" id="cd06171">
    <property type="entry name" value="Sigma70_r4"/>
    <property type="match status" value="1"/>
</dbReference>
<feature type="compositionally biased region" description="Basic and acidic residues" evidence="5">
    <location>
        <begin position="186"/>
        <end position="203"/>
    </location>
</feature>
<dbReference type="Proteomes" id="UP000469430">
    <property type="component" value="Unassembled WGS sequence"/>
</dbReference>
<evidence type="ECO:0000313" key="7">
    <source>
        <dbReference type="EMBL" id="MXP00688.1"/>
    </source>
</evidence>
<dbReference type="InterPro" id="IPR013249">
    <property type="entry name" value="RNA_pol_sigma70_r4_t2"/>
</dbReference>
<proteinExistence type="inferred from homology"/>
<name>A0A6I4U172_9SPHN</name>
<keyword evidence="2" id="KW-0805">Transcription regulation</keyword>
<keyword evidence="8" id="KW-1185">Reference proteome</keyword>
<dbReference type="InterPro" id="IPR013325">
    <property type="entry name" value="RNA_pol_sigma_r2"/>
</dbReference>
<keyword evidence="4" id="KW-0804">Transcription</keyword>
<dbReference type="Gene3D" id="1.10.10.10">
    <property type="entry name" value="Winged helix-like DNA-binding domain superfamily/Winged helix DNA-binding domain"/>
    <property type="match status" value="1"/>
</dbReference>
<dbReference type="EMBL" id="WTYJ01000004">
    <property type="protein sequence ID" value="MXP00688.1"/>
    <property type="molecule type" value="Genomic_DNA"/>
</dbReference>
<dbReference type="InterPro" id="IPR013324">
    <property type="entry name" value="RNA_pol_sigma_r3/r4-like"/>
</dbReference>
<dbReference type="NCBIfam" id="TIGR02937">
    <property type="entry name" value="sigma70-ECF"/>
    <property type="match status" value="1"/>
</dbReference>